<sequence length="51" mass="5829">MTVYDACSCQMPCPGHTGRHKHSRSAQHSCLYVQIHCLLLLSMVLRMYIHA</sequence>
<reference evidence="2 3" key="1">
    <citation type="submission" date="2019-04" db="EMBL/GenBank/DDBJ databases">
        <title>Friends and foes A comparative genomics study of 23 Aspergillus species from section Flavi.</title>
        <authorList>
            <consortium name="DOE Joint Genome Institute"/>
            <person name="Kjaerbolling I."/>
            <person name="Vesth T."/>
            <person name="Frisvad J.C."/>
            <person name="Nybo J.L."/>
            <person name="Theobald S."/>
            <person name="Kildgaard S."/>
            <person name="Isbrandt T."/>
            <person name="Kuo A."/>
            <person name="Sato A."/>
            <person name="Lyhne E.K."/>
            <person name="Kogle M.E."/>
            <person name="Wiebenga A."/>
            <person name="Kun R.S."/>
            <person name="Lubbers R.J."/>
            <person name="Makela M.R."/>
            <person name="Barry K."/>
            <person name="Chovatia M."/>
            <person name="Clum A."/>
            <person name="Daum C."/>
            <person name="Haridas S."/>
            <person name="He G."/>
            <person name="LaButti K."/>
            <person name="Lipzen A."/>
            <person name="Mondo S."/>
            <person name="Riley R."/>
            <person name="Salamov A."/>
            <person name="Simmons B.A."/>
            <person name="Magnuson J.K."/>
            <person name="Henrissat B."/>
            <person name="Mortensen U.H."/>
            <person name="Larsen T.O."/>
            <person name="Devries R.P."/>
            <person name="Grigoriev I.V."/>
            <person name="Machida M."/>
            <person name="Baker S.E."/>
            <person name="Andersen M.R."/>
        </authorList>
    </citation>
    <scope>NUCLEOTIDE SEQUENCE [LARGE SCALE GENOMIC DNA]</scope>
    <source>
        <strain evidence="2 3">CBS 151.66</strain>
    </source>
</reference>
<gene>
    <name evidence="2" type="ORF">BDV29DRAFT_173527</name>
</gene>
<feature type="transmembrane region" description="Helical" evidence="1">
    <location>
        <begin position="29"/>
        <end position="49"/>
    </location>
</feature>
<keyword evidence="1" id="KW-1133">Transmembrane helix</keyword>
<dbReference type="EMBL" id="ML732208">
    <property type="protein sequence ID" value="KAB8074561.1"/>
    <property type="molecule type" value="Genomic_DNA"/>
</dbReference>
<dbReference type="Proteomes" id="UP000326565">
    <property type="component" value="Unassembled WGS sequence"/>
</dbReference>
<accession>A0A5N5X1E0</accession>
<proteinExistence type="predicted"/>
<name>A0A5N5X1E0_9EURO</name>
<organism evidence="2 3">
    <name type="scientific">Aspergillus leporis</name>
    <dbReference type="NCBI Taxonomy" id="41062"/>
    <lineage>
        <taxon>Eukaryota</taxon>
        <taxon>Fungi</taxon>
        <taxon>Dikarya</taxon>
        <taxon>Ascomycota</taxon>
        <taxon>Pezizomycotina</taxon>
        <taxon>Eurotiomycetes</taxon>
        <taxon>Eurotiomycetidae</taxon>
        <taxon>Eurotiales</taxon>
        <taxon>Aspergillaceae</taxon>
        <taxon>Aspergillus</taxon>
        <taxon>Aspergillus subgen. Circumdati</taxon>
    </lineage>
</organism>
<keyword evidence="3" id="KW-1185">Reference proteome</keyword>
<evidence type="ECO:0000256" key="1">
    <source>
        <dbReference type="SAM" id="Phobius"/>
    </source>
</evidence>
<keyword evidence="1" id="KW-0812">Transmembrane</keyword>
<evidence type="ECO:0000313" key="2">
    <source>
        <dbReference type="EMBL" id="KAB8074561.1"/>
    </source>
</evidence>
<protein>
    <submittedName>
        <fullName evidence="2">Uncharacterized protein</fullName>
    </submittedName>
</protein>
<evidence type="ECO:0000313" key="3">
    <source>
        <dbReference type="Proteomes" id="UP000326565"/>
    </source>
</evidence>
<keyword evidence="1" id="KW-0472">Membrane</keyword>
<dbReference type="AlphaFoldDB" id="A0A5N5X1E0"/>